<dbReference type="Proteomes" id="UP000814128">
    <property type="component" value="Unassembled WGS sequence"/>
</dbReference>
<feature type="non-terminal residue" evidence="1">
    <location>
        <position position="1"/>
    </location>
</feature>
<reference evidence="1" key="1">
    <citation type="submission" date="2021-02" db="EMBL/GenBank/DDBJ databases">
        <authorList>
            <consortium name="DOE Joint Genome Institute"/>
            <person name="Ahrendt S."/>
            <person name="Looney B.P."/>
            <person name="Miyauchi S."/>
            <person name="Morin E."/>
            <person name="Drula E."/>
            <person name="Courty P.E."/>
            <person name="Chicoki N."/>
            <person name="Fauchery L."/>
            <person name="Kohler A."/>
            <person name="Kuo A."/>
            <person name="Labutti K."/>
            <person name="Pangilinan J."/>
            <person name="Lipzen A."/>
            <person name="Riley R."/>
            <person name="Andreopoulos W."/>
            <person name="He G."/>
            <person name="Johnson J."/>
            <person name="Barry K.W."/>
            <person name="Grigoriev I.V."/>
            <person name="Nagy L."/>
            <person name="Hibbett D."/>
            <person name="Henrissat B."/>
            <person name="Matheny P.B."/>
            <person name="Labbe J."/>
            <person name="Martin F."/>
        </authorList>
    </citation>
    <scope>NUCLEOTIDE SEQUENCE</scope>
    <source>
        <strain evidence="1">EC-137</strain>
    </source>
</reference>
<keyword evidence="2" id="KW-1185">Reference proteome</keyword>
<evidence type="ECO:0000313" key="2">
    <source>
        <dbReference type="Proteomes" id="UP000814128"/>
    </source>
</evidence>
<sequence length="82" mass="9313">TMASHPKLPSTLPSQPALHDDVTTAEQLTKLAGRATNPSETAIFVCAFAECYRLYPSRERLMMHRKRDHDSEDDGRIVTWNE</sequence>
<accession>A0ACB8Q6C2</accession>
<evidence type="ECO:0000313" key="1">
    <source>
        <dbReference type="EMBL" id="KAI0027319.1"/>
    </source>
</evidence>
<comment type="caution">
    <text evidence="1">The sequence shown here is derived from an EMBL/GenBank/DDBJ whole genome shotgun (WGS) entry which is preliminary data.</text>
</comment>
<organism evidence="1 2">
    <name type="scientific">Vararia minispora EC-137</name>
    <dbReference type="NCBI Taxonomy" id="1314806"/>
    <lineage>
        <taxon>Eukaryota</taxon>
        <taxon>Fungi</taxon>
        <taxon>Dikarya</taxon>
        <taxon>Basidiomycota</taxon>
        <taxon>Agaricomycotina</taxon>
        <taxon>Agaricomycetes</taxon>
        <taxon>Russulales</taxon>
        <taxon>Lachnocladiaceae</taxon>
        <taxon>Vararia</taxon>
    </lineage>
</organism>
<protein>
    <submittedName>
        <fullName evidence="1">Uncharacterized protein</fullName>
    </submittedName>
</protein>
<dbReference type="EMBL" id="MU273935">
    <property type="protein sequence ID" value="KAI0027319.1"/>
    <property type="molecule type" value="Genomic_DNA"/>
</dbReference>
<name>A0ACB8Q6C2_9AGAM</name>
<gene>
    <name evidence="1" type="ORF">K488DRAFT_61967</name>
</gene>
<reference evidence="1" key="2">
    <citation type="journal article" date="2022" name="New Phytol.">
        <title>Evolutionary transition to the ectomycorrhizal habit in the genomes of a hyperdiverse lineage of mushroom-forming fungi.</title>
        <authorList>
            <person name="Looney B."/>
            <person name="Miyauchi S."/>
            <person name="Morin E."/>
            <person name="Drula E."/>
            <person name="Courty P.E."/>
            <person name="Kohler A."/>
            <person name="Kuo A."/>
            <person name="LaButti K."/>
            <person name="Pangilinan J."/>
            <person name="Lipzen A."/>
            <person name="Riley R."/>
            <person name="Andreopoulos W."/>
            <person name="He G."/>
            <person name="Johnson J."/>
            <person name="Nolan M."/>
            <person name="Tritt A."/>
            <person name="Barry K.W."/>
            <person name="Grigoriev I.V."/>
            <person name="Nagy L.G."/>
            <person name="Hibbett D."/>
            <person name="Henrissat B."/>
            <person name="Matheny P.B."/>
            <person name="Labbe J."/>
            <person name="Martin F.M."/>
        </authorList>
    </citation>
    <scope>NUCLEOTIDE SEQUENCE</scope>
    <source>
        <strain evidence="1">EC-137</strain>
    </source>
</reference>
<proteinExistence type="predicted"/>